<dbReference type="InterPro" id="IPR004344">
    <property type="entry name" value="TTL/TTLL_fam"/>
</dbReference>
<evidence type="ECO:0000256" key="1">
    <source>
        <dbReference type="ARBA" id="ARBA00006820"/>
    </source>
</evidence>
<gene>
    <name evidence="7" type="ORF">L9F63_026505</name>
</gene>
<comment type="caution">
    <text evidence="7">The sequence shown here is derived from an EMBL/GenBank/DDBJ whole genome shotgun (WGS) entry which is preliminary data.</text>
</comment>
<dbReference type="PROSITE" id="PS51221">
    <property type="entry name" value="TTL"/>
    <property type="match status" value="1"/>
</dbReference>
<proteinExistence type="inferred from homology"/>
<organism evidence="7 8">
    <name type="scientific">Diploptera punctata</name>
    <name type="common">Pacific beetle cockroach</name>
    <dbReference type="NCBI Taxonomy" id="6984"/>
    <lineage>
        <taxon>Eukaryota</taxon>
        <taxon>Metazoa</taxon>
        <taxon>Ecdysozoa</taxon>
        <taxon>Arthropoda</taxon>
        <taxon>Hexapoda</taxon>
        <taxon>Insecta</taxon>
        <taxon>Pterygota</taxon>
        <taxon>Neoptera</taxon>
        <taxon>Polyneoptera</taxon>
        <taxon>Dictyoptera</taxon>
        <taxon>Blattodea</taxon>
        <taxon>Blaberoidea</taxon>
        <taxon>Blaberidae</taxon>
        <taxon>Diplopterinae</taxon>
        <taxon>Diploptera</taxon>
    </lineage>
</organism>
<evidence type="ECO:0000256" key="6">
    <source>
        <dbReference type="ARBA" id="ARBA00049274"/>
    </source>
</evidence>
<protein>
    <recommendedName>
        <fullName evidence="5">Tubulin--tyrosine ligase-like protein 5</fullName>
    </recommendedName>
</protein>
<reference evidence="7" key="2">
    <citation type="submission" date="2023-05" db="EMBL/GenBank/DDBJ databases">
        <authorList>
            <person name="Fouks B."/>
        </authorList>
    </citation>
    <scope>NUCLEOTIDE SEQUENCE</scope>
    <source>
        <strain evidence="7">Stay&amp;Tobe</strain>
        <tissue evidence="7">Testes</tissue>
    </source>
</reference>
<dbReference type="Pfam" id="PF03133">
    <property type="entry name" value="TTL"/>
    <property type="match status" value="1"/>
</dbReference>
<evidence type="ECO:0000256" key="5">
    <source>
        <dbReference type="ARBA" id="ARBA00041448"/>
    </source>
</evidence>
<keyword evidence="4" id="KW-0067">ATP-binding</keyword>
<dbReference type="GO" id="GO:0015631">
    <property type="term" value="F:tubulin binding"/>
    <property type="evidence" value="ECO:0007669"/>
    <property type="project" value="TreeGrafter"/>
</dbReference>
<keyword evidence="2" id="KW-0436">Ligase</keyword>
<reference evidence="7" key="1">
    <citation type="journal article" date="2023" name="IScience">
        <title>Live-bearing cockroach genome reveals convergent evolutionary mechanisms linked to viviparity in insects and beyond.</title>
        <authorList>
            <person name="Fouks B."/>
            <person name="Harrison M.C."/>
            <person name="Mikhailova A.A."/>
            <person name="Marchal E."/>
            <person name="English S."/>
            <person name="Carruthers M."/>
            <person name="Jennings E.C."/>
            <person name="Chiamaka E.L."/>
            <person name="Frigard R.A."/>
            <person name="Pippel M."/>
            <person name="Attardo G.M."/>
            <person name="Benoit J.B."/>
            <person name="Bornberg-Bauer E."/>
            <person name="Tobe S.S."/>
        </authorList>
    </citation>
    <scope>NUCLEOTIDE SEQUENCE</scope>
    <source>
        <strain evidence="7">Stay&amp;Tobe</strain>
    </source>
</reference>
<dbReference type="EMBL" id="JASPKZ010000743">
    <property type="protein sequence ID" value="KAJ9599647.1"/>
    <property type="molecule type" value="Genomic_DNA"/>
</dbReference>
<dbReference type="GO" id="GO:0036064">
    <property type="term" value="C:ciliary basal body"/>
    <property type="evidence" value="ECO:0007669"/>
    <property type="project" value="TreeGrafter"/>
</dbReference>
<dbReference type="GO" id="GO:0070740">
    <property type="term" value="F:tubulin-glutamic acid ligase activity"/>
    <property type="evidence" value="ECO:0007669"/>
    <property type="project" value="TreeGrafter"/>
</dbReference>
<keyword evidence="8" id="KW-1185">Reference proteome</keyword>
<evidence type="ECO:0000256" key="3">
    <source>
        <dbReference type="ARBA" id="ARBA00022741"/>
    </source>
</evidence>
<dbReference type="GO" id="GO:0005524">
    <property type="term" value="F:ATP binding"/>
    <property type="evidence" value="ECO:0007669"/>
    <property type="project" value="UniProtKB-KW"/>
</dbReference>
<comment type="similarity">
    <text evidence="1">Belongs to the tubulin--tyrosine ligase family.</text>
</comment>
<sequence>MGPRTSEAEMSMVHPNIPDFNLLWTGIHPKPHLLKAMTPYQRVNHFPRSYELTRKDRLYKNIEKNATCKRC</sequence>
<evidence type="ECO:0000256" key="2">
    <source>
        <dbReference type="ARBA" id="ARBA00022598"/>
    </source>
</evidence>
<evidence type="ECO:0000313" key="8">
    <source>
        <dbReference type="Proteomes" id="UP001233999"/>
    </source>
</evidence>
<comment type="catalytic activity">
    <reaction evidence="6">
        <text>L-glutamyl-[protein] + L-glutamate + ATP = gamma-L-glutamyl-L-glutamyl-[protein] + ADP + phosphate + H(+)</text>
        <dbReference type="Rhea" id="RHEA:60144"/>
        <dbReference type="Rhea" id="RHEA-COMP:10208"/>
        <dbReference type="Rhea" id="RHEA-COMP:15517"/>
        <dbReference type="ChEBI" id="CHEBI:15378"/>
        <dbReference type="ChEBI" id="CHEBI:29973"/>
        <dbReference type="ChEBI" id="CHEBI:29985"/>
        <dbReference type="ChEBI" id="CHEBI:30616"/>
        <dbReference type="ChEBI" id="CHEBI:43474"/>
        <dbReference type="ChEBI" id="CHEBI:143622"/>
        <dbReference type="ChEBI" id="CHEBI:456216"/>
    </reaction>
    <physiologicalReaction direction="left-to-right" evidence="6">
        <dbReference type="Rhea" id="RHEA:60145"/>
    </physiologicalReaction>
</comment>
<evidence type="ECO:0000313" key="7">
    <source>
        <dbReference type="EMBL" id="KAJ9599647.1"/>
    </source>
</evidence>
<evidence type="ECO:0000256" key="4">
    <source>
        <dbReference type="ARBA" id="ARBA00022840"/>
    </source>
</evidence>
<keyword evidence="3" id="KW-0547">Nucleotide-binding</keyword>
<accession>A0AAD8AIG9</accession>
<dbReference type="AlphaFoldDB" id="A0AAD8AIG9"/>
<dbReference type="PANTHER" id="PTHR12241:SF145">
    <property type="entry name" value="TUBULIN POLYGLUTAMYLASE TTLL5"/>
    <property type="match status" value="1"/>
</dbReference>
<dbReference type="GO" id="GO:0000226">
    <property type="term" value="P:microtubule cytoskeleton organization"/>
    <property type="evidence" value="ECO:0007669"/>
    <property type="project" value="TreeGrafter"/>
</dbReference>
<dbReference type="Proteomes" id="UP001233999">
    <property type="component" value="Unassembled WGS sequence"/>
</dbReference>
<name>A0AAD8AIG9_DIPPU</name>
<dbReference type="PANTHER" id="PTHR12241">
    <property type="entry name" value="TUBULIN POLYGLUTAMYLASE"/>
    <property type="match status" value="1"/>
</dbReference>